<sequence>METMVRIFCRGNRHMPKTSSGRPGGRNGQNDLCPQCRALLDYANMRTDKCPFMAEKTFCSACKVHCYSKEMQENVRRVMRYAGPRMLFVHPVMAVRHMKVTLKNKRNSQRGS</sequence>
<evidence type="ECO:0000313" key="2">
    <source>
        <dbReference type="Proteomes" id="UP000823927"/>
    </source>
</evidence>
<gene>
    <name evidence="1" type="ORF">IAB46_11490</name>
</gene>
<name>A0A9D1JRD4_9FIRM</name>
<reference evidence="1" key="1">
    <citation type="submission" date="2020-10" db="EMBL/GenBank/DDBJ databases">
        <authorList>
            <person name="Gilroy R."/>
        </authorList>
    </citation>
    <scope>NUCLEOTIDE SEQUENCE</scope>
    <source>
        <strain evidence="1">CHK178-757</strain>
    </source>
</reference>
<dbReference type="Pfam" id="PF11756">
    <property type="entry name" value="YgbA_NO"/>
    <property type="match status" value="1"/>
</dbReference>
<proteinExistence type="predicted"/>
<dbReference type="NCBIfam" id="NF007714">
    <property type="entry name" value="PRK10410.1-2"/>
    <property type="match status" value="1"/>
</dbReference>
<evidence type="ECO:0000313" key="1">
    <source>
        <dbReference type="EMBL" id="HIS48151.1"/>
    </source>
</evidence>
<dbReference type="AlphaFoldDB" id="A0A9D1JRD4"/>
<dbReference type="Proteomes" id="UP000823927">
    <property type="component" value="Unassembled WGS sequence"/>
</dbReference>
<comment type="caution">
    <text evidence="1">The sequence shown here is derived from an EMBL/GenBank/DDBJ whole genome shotgun (WGS) entry which is preliminary data.</text>
</comment>
<reference evidence="1" key="2">
    <citation type="journal article" date="2021" name="PeerJ">
        <title>Extensive microbial diversity within the chicken gut microbiome revealed by metagenomics and culture.</title>
        <authorList>
            <person name="Gilroy R."/>
            <person name="Ravi A."/>
            <person name="Getino M."/>
            <person name="Pursley I."/>
            <person name="Horton D.L."/>
            <person name="Alikhan N.F."/>
            <person name="Baker D."/>
            <person name="Gharbi K."/>
            <person name="Hall N."/>
            <person name="Watson M."/>
            <person name="Adriaenssens E.M."/>
            <person name="Foster-Nyarko E."/>
            <person name="Jarju S."/>
            <person name="Secka A."/>
            <person name="Antonio M."/>
            <person name="Oren A."/>
            <person name="Chaudhuri R.R."/>
            <person name="La Ragione R."/>
            <person name="Hildebrand F."/>
            <person name="Pallen M.J."/>
        </authorList>
    </citation>
    <scope>NUCLEOTIDE SEQUENCE</scope>
    <source>
        <strain evidence="1">CHK178-757</strain>
    </source>
</reference>
<dbReference type="EMBL" id="DVIT01000044">
    <property type="protein sequence ID" value="HIS48151.1"/>
    <property type="molecule type" value="Genomic_DNA"/>
</dbReference>
<organism evidence="1 2">
    <name type="scientific">Candidatus Scybalocola faecigallinarum</name>
    <dbReference type="NCBI Taxonomy" id="2840941"/>
    <lineage>
        <taxon>Bacteria</taxon>
        <taxon>Bacillati</taxon>
        <taxon>Bacillota</taxon>
        <taxon>Clostridia</taxon>
        <taxon>Lachnospirales</taxon>
        <taxon>Lachnospiraceae</taxon>
        <taxon>Lachnospiraceae incertae sedis</taxon>
        <taxon>Candidatus Scybalocola (ex Gilroy et al. 2021)</taxon>
    </lineage>
</organism>
<accession>A0A9D1JRD4</accession>
<dbReference type="InterPro" id="IPR020483">
    <property type="entry name" value="Uncharacterised_YgbA"/>
</dbReference>
<protein>
    <submittedName>
        <fullName evidence="1">Nitrous oxide-stimulated promoter family protein</fullName>
    </submittedName>
</protein>